<dbReference type="Proteomes" id="UP001465153">
    <property type="component" value="Unassembled WGS sequence"/>
</dbReference>
<dbReference type="RefSeq" id="WP_233086542.1">
    <property type="nucleotide sequence ID" value="NZ_BAABWN010000001.1"/>
</dbReference>
<evidence type="ECO:0008006" key="3">
    <source>
        <dbReference type="Google" id="ProtNLM"/>
    </source>
</evidence>
<gene>
    <name evidence="1" type="ORF">NBRC116591_02370</name>
</gene>
<name>A0ABQ0A462_9GAMM</name>
<proteinExistence type="predicted"/>
<protein>
    <recommendedName>
        <fullName evidence="3">DUF4845 domain-containing protein</fullName>
    </recommendedName>
</protein>
<dbReference type="Pfam" id="PF16137">
    <property type="entry name" value="DUF4845"/>
    <property type="match status" value="1"/>
</dbReference>
<dbReference type="EMBL" id="BAABWN010000001">
    <property type="protein sequence ID" value="GAA6166427.1"/>
    <property type="molecule type" value="Genomic_DNA"/>
</dbReference>
<dbReference type="InterPro" id="IPR032314">
    <property type="entry name" value="DUF4845"/>
</dbReference>
<keyword evidence="2" id="KW-1185">Reference proteome</keyword>
<accession>A0ABQ0A462</accession>
<organism evidence="1 2">
    <name type="scientific">Sessilibacter corallicola</name>
    <dbReference type="NCBI Taxonomy" id="2904075"/>
    <lineage>
        <taxon>Bacteria</taxon>
        <taxon>Pseudomonadati</taxon>
        <taxon>Pseudomonadota</taxon>
        <taxon>Gammaproteobacteria</taxon>
        <taxon>Cellvibrionales</taxon>
        <taxon>Cellvibrionaceae</taxon>
        <taxon>Sessilibacter</taxon>
    </lineage>
</organism>
<evidence type="ECO:0000313" key="2">
    <source>
        <dbReference type="Proteomes" id="UP001465153"/>
    </source>
</evidence>
<sequence length="144" mass="16320">MSLNIHKRAKYPSLKSQLGMGMSSWLVVIVIVGLVASQAFKIVPSYIDNQTLRSKLQELAITPEGIESKSVSELRSNLSNTLRINNIRDIPNDNIEVKRQDGRVIININYEKRIPMFFNVDVLLTFNNQLDSKFPDKCCDPIGK</sequence>
<evidence type="ECO:0000313" key="1">
    <source>
        <dbReference type="EMBL" id="GAA6166427.1"/>
    </source>
</evidence>
<reference evidence="1 2" key="1">
    <citation type="submission" date="2024-04" db="EMBL/GenBank/DDBJ databases">
        <title>Draft genome sequence of Sessilibacter corallicola NBRC 116591.</title>
        <authorList>
            <person name="Miyakawa T."/>
            <person name="Kusuya Y."/>
            <person name="Miura T."/>
        </authorList>
    </citation>
    <scope>NUCLEOTIDE SEQUENCE [LARGE SCALE GENOMIC DNA]</scope>
    <source>
        <strain evidence="1 2">KU-00831-HH</strain>
    </source>
</reference>
<comment type="caution">
    <text evidence="1">The sequence shown here is derived from an EMBL/GenBank/DDBJ whole genome shotgun (WGS) entry which is preliminary data.</text>
</comment>